<protein>
    <submittedName>
        <fullName evidence="2">Uncharacterized protein</fullName>
    </submittedName>
</protein>
<evidence type="ECO:0000313" key="3">
    <source>
        <dbReference type="Proteomes" id="UP000807306"/>
    </source>
</evidence>
<accession>A0A9P6E4U4</accession>
<keyword evidence="1" id="KW-0472">Membrane</keyword>
<feature type="transmembrane region" description="Helical" evidence="1">
    <location>
        <begin position="149"/>
        <end position="166"/>
    </location>
</feature>
<dbReference type="OrthoDB" id="2637653at2759"/>
<dbReference type="EMBL" id="MU157943">
    <property type="protein sequence ID" value="KAF9522505.1"/>
    <property type="molecule type" value="Genomic_DNA"/>
</dbReference>
<feature type="transmembrane region" description="Helical" evidence="1">
    <location>
        <begin position="63"/>
        <end position="85"/>
    </location>
</feature>
<evidence type="ECO:0000256" key="1">
    <source>
        <dbReference type="SAM" id="Phobius"/>
    </source>
</evidence>
<keyword evidence="1" id="KW-0812">Transmembrane</keyword>
<evidence type="ECO:0000313" key="2">
    <source>
        <dbReference type="EMBL" id="KAF9522505.1"/>
    </source>
</evidence>
<dbReference type="Proteomes" id="UP000807306">
    <property type="component" value="Unassembled WGS sequence"/>
</dbReference>
<feature type="transmembrane region" description="Helical" evidence="1">
    <location>
        <begin position="172"/>
        <end position="193"/>
    </location>
</feature>
<keyword evidence="3" id="KW-1185">Reference proteome</keyword>
<dbReference type="AlphaFoldDB" id="A0A9P6E4U4"/>
<comment type="caution">
    <text evidence="2">The sequence shown here is derived from an EMBL/GenBank/DDBJ whole genome shotgun (WGS) entry which is preliminary data.</text>
</comment>
<name>A0A9P6E4U4_9AGAR</name>
<reference evidence="2" key="1">
    <citation type="submission" date="2020-11" db="EMBL/GenBank/DDBJ databases">
        <authorList>
            <consortium name="DOE Joint Genome Institute"/>
            <person name="Ahrendt S."/>
            <person name="Riley R."/>
            <person name="Andreopoulos W."/>
            <person name="Labutti K."/>
            <person name="Pangilinan J."/>
            <person name="Ruiz-Duenas F.J."/>
            <person name="Barrasa J.M."/>
            <person name="Sanchez-Garcia M."/>
            <person name="Camarero S."/>
            <person name="Miyauchi S."/>
            <person name="Serrano A."/>
            <person name="Linde D."/>
            <person name="Babiker R."/>
            <person name="Drula E."/>
            <person name="Ayuso-Fernandez I."/>
            <person name="Pacheco R."/>
            <person name="Padilla G."/>
            <person name="Ferreira P."/>
            <person name="Barriuso J."/>
            <person name="Kellner H."/>
            <person name="Castanera R."/>
            <person name="Alfaro M."/>
            <person name="Ramirez L."/>
            <person name="Pisabarro A.G."/>
            <person name="Kuo A."/>
            <person name="Tritt A."/>
            <person name="Lipzen A."/>
            <person name="He G."/>
            <person name="Yan M."/>
            <person name="Ng V."/>
            <person name="Cullen D."/>
            <person name="Martin F."/>
            <person name="Rosso M.-N."/>
            <person name="Henrissat B."/>
            <person name="Hibbett D."/>
            <person name="Martinez A.T."/>
            <person name="Grigoriev I.V."/>
        </authorList>
    </citation>
    <scope>NUCLEOTIDE SEQUENCE</scope>
    <source>
        <strain evidence="2">CBS 506.95</strain>
    </source>
</reference>
<proteinExistence type="predicted"/>
<gene>
    <name evidence="2" type="ORF">CPB83DRAFT_864369</name>
</gene>
<sequence>MSHIVMASQLYSGMDDDWCTPQWSQRNHILRAISGTVLLISIQLHLSLRAYALHLGDRSMRWFLASLFVVQLAAAPVRIALAAHLNPDGLAQGPLCFKRVHKSDLIMAASGWLPLHFITLVITLRRFIFGLREGWGYIPFVFNGVRDDVTLFSLILVFWLVLPSIIPNNVVYLYSIHSYFLSICPLVGCRLILNSQKLKLDFPESLPISGGNRHNGNVSTVISEFDI</sequence>
<keyword evidence="1" id="KW-1133">Transmembrane helix</keyword>
<feature type="transmembrane region" description="Helical" evidence="1">
    <location>
        <begin position="105"/>
        <end position="128"/>
    </location>
</feature>
<organism evidence="2 3">
    <name type="scientific">Crepidotus variabilis</name>
    <dbReference type="NCBI Taxonomy" id="179855"/>
    <lineage>
        <taxon>Eukaryota</taxon>
        <taxon>Fungi</taxon>
        <taxon>Dikarya</taxon>
        <taxon>Basidiomycota</taxon>
        <taxon>Agaricomycotina</taxon>
        <taxon>Agaricomycetes</taxon>
        <taxon>Agaricomycetidae</taxon>
        <taxon>Agaricales</taxon>
        <taxon>Agaricineae</taxon>
        <taxon>Crepidotaceae</taxon>
        <taxon>Crepidotus</taxon>
    </lineage>
</organism>